<dbReference type="OrthoDB" id="10055806at2759"/>
<dbReference type="PANTHER" id="PTHR23278:SF26">
    <property type="entry name" value="SIDESTEP III, ISOFORM O"/>
    <property type="match status" value="1"/>
</dbReference>
<comment type="caution">
    <text evidence="3">The sequence shown here is derived from an EMBL/GenBank/DDBJ whole genome shotgun (WGS) entry which is preliminary data.</text>
</comment>
<accession>A0A8K0P3P4</accession>
<organism evidence="3 4">
    <name type="scientific">Ladona fulva</name>
    <name type="common">Scarce chaser dragonfly</name>
    <name type="synonym">Libellula fulva</name>
    <dbReference type="NCBI Taxonomy" id="123851"/>
    <lineage>
        <taxon>Eukaryota</taxon>
        <taxon>Metazoa</taxon>
        <taxon>Ecdysozoa</taxon>
        <taxon>Arthropoda</taxon>
        <taxon>Hexapoda</taxon>
        <taxon>Insecta</taxon>
        <taxon>Pterygota</taxon>
        <taxon>Palaeoptera</taxon>
        <taxon>Odonata</taxon>
        <taxon>Epiprocta</taxon>
        <taxon>Anisoptera</taxon>
        <taxon>Libelluloidea</taxon>
        <taxon>Libellulidae</taxon>
        <taxon>Ladona</taxon>
    </lineage>
</organism>
<dbReference type="InterPro" id="IPR036179">
    <property type="entry name" value="Ig-like_dom_sf"/>
</dbReference>
<dbReference type="InterPro" id="IPR013783">
    <property type="entry name" value="Ig-like_fold"/>
</dbReference>
<dbReference type="CDD" id="cd00063">
    <property type="entry name" value="FN3"/>
    <property type="match status" value="1"/>
</dbReference>
<evidence type="ECO:0000256" key="1">
    <source>
        <dbReference type="SAM" id="SignalP"/>
    </source>
</evidence>
<protein>
    <recommendedName>
        <fullName evidence="2">Ig-like domain-containing protein</fullName>
    </recommendedName>
</protein>
<dbReference type="InterPro" id="IPR036116">
    <property type="entry name" value="FN3_sf"/>
</dbReference>
<reference evidence="3" key="1">
    <citation type="submission" date="2013-04" db="EMBL/GenBank/DDBJ databases">
        <authorList>
            <person name="Qu J."/>
            <person name="Murali S.C."/>
            <person name="Bandaranaike D."/>
            <person name="Bellair M."/>
            <person name="Blankenburg K."/>
            <person name="Chao H."/>
            <person name="Dinh H."/>
            <person name="Doddapaneni H."/>
            <person name="Downs B."/>
            <person name="Dugan-Rocha S."/>
            <person name="Elkadiri S."/>
            <person name="Gnanaolivu R.D."/>
            <person name="Hernandez B."/>
            <person name="Javaid M."/>
            <person name="Jayaseelan J.C."/>
            <person name="Lee S."/>
            <person name="Li M."/>
            <person name="Ming W."/>
            <person name="Munidasa M."/>
            <person name="Muniz J."/>
            <person name="Nguyen L."/>
            <person name="Ongeri F."/>
            <person name="Osuji N."/>
            <person name="Pu L.-L."/>
            <person name="Puazo M."/>
            <person name="Qu C."/>
            <person name="Quiroz J."/>
            <person name="Raj R."/>
            <person name="Weissenberger G."/>
            <person name="Xin Y."/>
            <person name="Zou X."/>
            <person name="Han Y."/>
            <person name="Richards S."/>
            <person name="Worley K."/>
            <person name="Muzny D."/>
            <person name="Gibbs R."/>
        </authorList>
    </citation>
    <scope>NUCLEOTIDE SEQUENCE</scope>
    <source>
        <strain evidence="3">Sampled in the wild</strain>
    </source>
</reference>
<evidence type="ECO:0000313" key="4">
    <source>
        <dbReference type="Proteomes" id="UP000792457"/>
    </source>
</evidence>
<feature type="signal peptide" evidence="1">
    <location>
        <begin position="1"/>
        <end position="15"/>
    </location>
</feature>
<name>A0A8K0P3P4_LADFU</name>
<dbReference type="Proteomes" id="UP000792457">
    <property type="component" value="Unassembled WGS sequence"/>
</dbReference>
<dbReference type="SUPFAM" id="SSF48726">
    <property type="entry name" value="Immunoglobulin"/>
    <property type="match status" value="1"/>
</dbReference>
<keyword evidence="4" id="KW-1185">Reference proteome</keyword>
<dbReference type="PROSITE" id="PS50835">
    <property type="entry name" value="IG_LIKE"/>
    <property type="match status" value="1"/>
</dbReference>
<dbReference type="AlphaFoldDB" id="A0A8K0P3P4"/>
<reference evidence="3" key="2">
    <citation type="submission" date="2017-10" db="EMBL/GenBank/DDBJ databases">
        <title>Ladona fulva Genome sequencing and assembly.</title>
        <authorList>
            <person name="Murali S."/>
            <person name="Richards S."/>
            <person name="Bandaranaike D."/>
            <person name="Bellair M."/>
            <person name="Blankenburg K."/>
            <person name="Chao H."/>
            <person name="Dinh H."/>
            <person name="Doddapaneni H."/>
            <person name="Dugan-Rocha S."/>
            <person name="Elkadiri S."/>
            <person name="Gnanaolivu R."/>
            <person name="Hernandez B."/>
            <person name="Skinner E."/>
            <person name="Javaid M."/>
            <person name="Lee S."/>
            <person name="Li M."/>
            <person name="Ming W."/>
            <person name="Munidasa M."/>
            <person name="Muniz J."/>
            <person name="Nguyen L."/>
            <person name="Hughes D."/>
            <person name="Osuji N."/>
            <person name="Pu L.-L."/>
            <person name="Puazo M."/>
            <person name="Qu C."/>
            <person name="Quiroz J."/>
            <person name="Raj R."/>
            <person name="Weissenberger G."/>
            <person name="Xin Y."/>
            <person name="Zou X."/>
            <person name="Han Y."/>
            <person name="Worley K."/>
            <person name="Muzny D."/>
            <person name="Gibbs R."/>
        </authorList>
    </citation>
    <scope>NUCLEOTIDE SEQUENCE</scope>
    <source>
        <strain evidence="3">Sampled in the wild</strain>
    </source>
</reference>
<dbReference type="InterPro" id="IPR003961">
    <property type="entry name" value="FN3_dom"/>
</dbReference>
<evidence type="ECO:0000259" key="2">
    <source>
        <dbReference type="PROSITE" id="PS50835"/>
    </source>
</evidence>
<feature type="domain" description="Ig-like" evidence="2">
    <location>
        <begin position="32"/>
        <end position="113"/>
    </location>
</feature>
<sequence>MVLLVKSGIVAPVCATGGAGSLSATEGNFGAPGVVVVGASLEEKLSVKCEVAADPSDVAFVWQFSNSGEGFEVSPGRHISNGTYSVLAYTPTSDHDYGTLSCSGSNAIGKQTTPCLFQVVPAGRPAPLSNCSVGNRSAEWAEVECSPGFDGGLPQAFLLEAYDARSMRLRLNATKTDSPLFRLTDLSPGSSLRLVLYAANAKGRSEPTVLEDVSLWDAEKRTGESFNGKLTMYLLSYV</sequence>
<dbReference type="Gene3D" id="2.60.40.10">
    <property type="entry name" value="Immunoglobulins"/>
    <property type="match status" value="2"/>
</dbReference>
<gene>
    <name evidence="3" type="ORF">J437_LFUL012499</name>
</gene>
<proteinExistence type="predicted"/>
<keyword evidence="1" id="KW-0732">Signal</keyword>
<evidence type="ECO:0000313" key="3">
    <source>
        <dbReference type="EMBL" id="KAG8232506.1"/>
    </source>
</evidence>
<dbReference type="SUPFAM" id="SSF49265">
    <property type="entry name" value="Fibronectin type III"/>
    <property type="match status" value="1"/>
</dbReference>
<feature type="chain" id="PRO_5035451737" description="Ig-like domain-containing protein" evidence="1">
    <location>
        <begin position="16"/>
        <end position="238"/>
    </location>
</feature>
<dbReference type="EMBL" id="KZ308623">
    <property type="protein sequence ID" value="KAG8232506.1"/>
    <property type="molecule type" value="Genomic_DNA"/>
</dbReference>
<dbReference type="InterPro" id="IPR007110">
    <property type="entry name" value="Ig-like_dom"/>
</dbReference>
<dbReference type="PANTHER" id="PTHR23278">
    <property type="entry name" value="SIDESTEP PROTEIN"/>
    <property type="match status" value="1"/>
</dbReference>